<dbReference type="AlphaFoldDB" id="A0A840BLF7"/>
<comment type="caution">
    <text evidence="1">The sequence shown here is derived from an EMBL/GenBank/DDBJ whole genome shotgun (WGS) entry which is preliminary data.</text>
</comment>
<protein>
    <submittedName>
        <fullName evidence="1">Uncharacterized protein</fullName>
    </submittedName>
</protein>
<evidence type="ECO:0000313" key="1">
    <source>
        <dbReference type="EMBL" id="MBB4013453.1"/>
    </source>
</evidence>
<keyword evidence="2" id="KW-1185">Reference proteome</keyword>
<accession>A0A840BLF7</accession>
<evidence type="ECO:0000313" key="2">
    <source>
        <dbReference type="Proteomes" id="UP000561045"/>
    </source>
</evidence>
<gene>
    <name evidence="1" type="ORF">GGR36_002799</name>
</gene>
<dbReference type="RefSeq" id="WP_207064438.1">
    <property type="nucleotide sequence ID" value="NZ_BAABLE010000005.1"/>
</dbReference>
<dbReference type="Proteomes" id="UP000561045">
    <property type="component" value="Unassembled WGS sequence"/>
</dbReference>
<proteinExistence type="predicted"/>
<reference evidence="1 2" key="1">
    <citation type="submission" date="2020-08" db="EMBL/GenBank/DDBJ databases">
        <title>Genomic Encyclopedia of Type Strains, Phase IV (KMG-IV): sequencing the most valuable type-strain genomes for metagenomic binning, comparative biology and taxonomic classification.</title>
        <authorList>
            <person name="Goeker M."/>
        </authorList>
    </citation>
    <scope>NUCLEOTIDE SEQUENCE [LARGE SCALE GENOMIC DNA]</scope>
    <source>
        <strain evidence="1 2">DSM 106739</strain>
    </source>
</reference>
<sequence>MPMHFALIVARQPGEAGFSLDDALAPFALHPKSARYRTFQDKSELLRFEYEHGSVDPILWFTREVIEPHAALISTETEPCDRPRDGGAAPTRLTPLKELYLSFEDFVLEQGYSPDALKAGRIGYWHNPNARWSEWQIGGRWCGFFKVKAGFEHATRLGAPLRYDDPPPVGYADVLLKKHWDLDAQRDQNAQAARQRYAAFTHAQRCAPGAGNASAERVRSGGVIAIERVAGEPLAPCAAACTLPETGEAHAYPAVTRQTLARFAGDEEGLVAYVRQNTAMPFALLLDGQWFAEADPWRRDANRARMNPADWVRIASEMLAALPDDTELFAVDCYR</sequence>
<name>A0A840BLF7_9RHOO</name>
<dbReference type="EMBL" id="JACIET010000002">
    <property type="protein sequence ID" value="MBB4013453.1"/>
    <property type="molecule type" value="Genomic_DNA"/>
</dbReference>
<organism evidence="1 2">
    <name type="scientific">Niveibacterium umoris</name>
    <dbReference type="NCBI Taxonomy" id="1193620"/>
    <lineage>
        <taxon>Bacteria</taxon>
        <taxon>Pseudomonadati</taxon>
        <taxon>Pseudomonadota</taxon>
        <taxon>Betaproteobacteria</taxon>
        <taxon>Rhodocyclales</taxon>
        <taxon>Rhodocyclaceae</taxon>
        <taxon>Niveibacterium</taxon>
    </lineage>
</organism>